<organism evidence="2">
    <name type="scientific">Spiroplasma kunkelii</name>
    <dbReference type="NCBI Taxonomy" id="47834"/>
    <lineage>
        <taxon>Bacteria</taxon>
        <taxon>Bacillati</taxon>
        <taxon>Mycoplasmatota</taxon>
        <taxon>Mollicutes</taxon>
        <taxon>Entomoplasmatales</taxon>
        <taxon>Spiroplasmataceae</taxon>
        <taxon>Spiroplasma</taxon>
    </lineage>
</organism>
<dbReference type="AlphaFoldDB" id="Q6XYU8"/>
<keyword evidence="1" id="KW-0472">Membrane</keyword>
<proteinExistence type="predicted"/>
<name>Q6XYU8_SPIKU</name>
<dbReference type="EMBL" id="AY198133">
    <property type="protein sequence ID" value="AAP58931.1"/>
    <property type="molecule type" value="Genomic_DNA"/>
</dbReference>
<evidence type="ECO:0000313" key="2">
    <source>
        <dbReference type="EMBL" id="AAP58931.1"/>
    </source>
</evidence>
<reference evidence="2" key="1">
    <citation type="journal article" date="2003" name="Mol. Genet. Genomics">
        <title>Gene content and organization of an 85-kb DNA segment from the genome of the phytopathogenic mollicute Spiroplasma kunkelii.</title>
        <authorList>
            <person name="Zhao Y."/>
            <person name="Hammond R.W."/>
            <person name="Jomantiene R."/>
            <person name="Dally E.L."/>
            <person name="Lee I.-M."/>
            <person name="Jia H."/>
            <person name="Wu H."/>
            <person name="Lin S."/>
            <person name="Zhang P."/>
            <person name="Kenton S."/>
            <person name="Najar F.Z."/>
            <person name="Hua A."/>
            <person name="Roe B.A."/>
            <person name="Fletcher J."/>
            <person name="Davis R.E."/>
        </authorList>
    </citation>
    <scope>NUCLEOTIDE SEQUENCE</scope>
    <source>
        <strain evidence="2">CR2-3x</strain>
    </source>
</reference>
<accession>Q6XYU8</accession>
<sequence>MWQEWQIFVMWFPFHVRHETYYFNLMHIKILFNYNFFCYNFIIA</sequence>
<keyword evidence="1" id="KW-1133">Transmembrane helix</keyword>
<feature type="transmembrane region" description="Helical" evidence="1">
    <location>
        <begin position="20"/>
        <end position="42"/>
    </location>
</feature>
<evidence type="ECO:0000256" key="1">
    <source>
        <dbReference type="SAM" id="Phobius"/>
    </source>
</evidence>
<protein>
    <submittedName>
        <fullName evidence="2">Uncharacterized protein</fullName>
    </submittedName>
</protein>
<keyword evidence="1" id="KW-0812">Transmembrane</keyword>